<dbReference type="GeneID" id="97608894"/>
<keyword evidence="4" id="KW-1185">Reference proteome</keyword>
<proteinExistence type="predicted"/>
<dbReference type="OrthoDB" id="384964at2157"/>
<keyword evidence="2" id="KW-1133">Transmembrane helix</keyword>
<sequence length="114" mass="12589">MKRSSTMSPAEIPSSTRKNPSFPVLIGVILAIIIFLLFILFVVMVPPSLESGSEDRSEKMDAAVNLAVEQSMENVNESGTIYQKEPDITMSPELLAIDKPFSAEEEKEELELDS</sequence>
<feature type="compositionally biased region" description="Polar residues" evidence="1">
    <location>
        <begin position="1"/>
        <end position="19"/>
    </location>
</feature>
<evidence type="ECO:0000256" key="2">
    <source>
        <dbReference type="SAM" id="Phobius"/>
    </source>
</evidence>
<organism evidence="3 4">
    <name type="scientific">Methanospirillum stamsii</name>
    <dbReference type="NCBI Taxonomy" id="1277351"/>
    <lineage>
        <taxon>Archaea</taxon>
        <taxon>Methanobacteriati</taxon>
        <taxon>Methanobacteriota</taxon>
        <taxon>Stenosarchaea group</taxon>
        <taxon>Methanomicrobia</taxon>
        <taxon>Methanomicrobiales</taxon>
        <taxon>Methanospirillaceae</taxon>
        <taxon>Methanospirillum</taxon>
    </lineage>
</organism>
<feature type="transmembrane region" description="Helical" evidence="2">
    <location>
        <begin position="21"/>
        <end position="45"/>
    </location>
</feature>
<gene>
    <name evidence="3" type="ORF">DLD82_09135</name>
</gene>
<dbReference type="Proteomes" id="UP000245934">
    <property type="component" value="Unassembled WGS sequence"/>
</dbReference>
<comment type="caution">
    <text evidence="3">The sequence shown here is derived from an EMBL/GenBank/DDBJ whole genome shotgun (WGS) entry which is preliminary data.</text>
</comment>
<reference evidence="3 4" key="1">
    <citation type="submission" date="2018-05" db="EMBL/GenBank/DDBJ databases">
        <title>Draft genome of Methanospirillum stamsii Pt1.</title>
        <authorList>
            <person name="Dueholm M.S."/>
            <person name="Nielsen P.H."/>
            <person name="Bakmann L.F."/>
            <person name="Otzen D.E."/>
        </authorList>
    </citation>
    <scope>NUCLEOTIDE SEQUENCE [LARGE SCALE GENOMIC DNA]</scope>
    <source>
        <strain evidence="3 4">Pt1</strain>
    </source>
</reference>
<feature type="region of interest" description="Disordered" evidence="1">
    <location>
        <begin position="1"/>
        <end position="20"/>
    </location>
</feature>
<dbReference type="RefSeq" id="WP_109940819.1">
    <property type="nucleotide sequence ID" value="NZ_CP176366.1"/>
</dbReference>
<dbReference type="EMBL" id="QGMZ01000018">
    <property type="protein sequence ID" value="PWR73408.1"/>
    <property type="molecule type" value="Genomic_DNA"/>
</dbReference>
<evidence type="ECO:0000313" key="4">
    <source>
        <dbReference type="Proteomes" id="UP000245934"/>
    </source>
</evidence>
<keyword evidence="2" id="KW-0812">Transmembrane</keyword>
<keyword evidence="2" id="KW-0472">Membrane</keyword>
<name>A0A2V2NA96_9EURY</name>
<protein>
    <submittedName>
        <fullName evidence="3">Uncharacterized protein</fullName>
    </submittedName>
</protein>
<evidence type="ECO:0000313" key="3">
    <source>
        <dbReference type="EMBL" id="PWR73408.1"/>
    </source>
</evidence>
<evidence type="ECO:0000256" key="1">
    <source>
        <dbReference type="SAM" id="MobiDB-lite"/>
    </source>
</evidence>
<dbReference type="AlphaFoldDB" id="A0A2V2NA96"/>
<accession>A0A2V2NA96</accession>